<reference evidence="3" key="1">
    <citation type="submission" date="2016-04" db="UniProtKB">
        <authorList>
            <consortium name="WormBaseParasite"/>
        </authorList>
    </citation>
    <scope>IDENTIFICATION</scope>
</reference>
<accession>A0A158R2I4</accession>
<reference evidence="1 2" key="2">
    <citation type="submission" date="2018-11" db="EMBL/GenBank/DDBJ databases">
        <authorList>
            <consortium name="Pathogen Informatics"/>
        </authorList>
    </citation>
    <scope>NUCLEOTIDE SEQUENCE [LARGE SCALE GENOMIC DNA]</scope>
</reference>
<protein>
    <submittedName>
        <fullName evidence="3">SnoaL-like domain-containing protein</fullName>
    </submittedName>
</protein>
<evidence type="ECO:0000313" key="2">
    <source>
        <dbReference type="Proteomes" id="UP000271162"/>
    </source>
</evidence>
<dbReference type="Gene3D" id="3.10.450.50">
    <property type="match status" value="1"/>
</dbReference>
<name>A0A158R2I4_NIPBR</name>
<dbReference type="AlphaFoldDB" id="A0A158R2I4"/>
<dbReference type="Proteomes" id="UP000271162">
    <property type="component" value="Unassembled WGS sequence"/>
</dbReference>
<dbReference type="OMA" id="HENDWKL"/>
<evidence type="ECO:0000313" key="3">
    <source>
        <dbReference type="WBParaSite" id="NBR_0001600901-mRNA-1"/>
    </source>
</evidence>
<gene>
    <name evidence="1" type="ORF">NBR_LOCUS16010</name>
</gene>
<evidence type="ECO:0000313" key="1">
    <source>
        <dbReference type="EMBL" id="VDL79604.1"/>
    </source>
</evidence>
<dbReference type="EMBL" id="UYSL01021994">
    <property type="protein sequence ID" value="VDL79604.1"/>
    <property type="molecule type" value="Genomic_DNA"/>
</dbReference>
<sequence>MLPEAKAILTPFYDEMVKNMTDGKAEENLKFTHPDAVVVDKQHKLCHYGLEQIAVALKKFMDEYTAKDIKRSNEKFCACECCICYCCEFHFDSSKGPQTAKEFHIWRKHDNEWKLYHVDYEIVEQK</sequence>
<organism evidence="3">
    <name type="scientific">Nippostrongylus brasiliensis</name>
    <name type="common">Rat hookworm</name>
    <dbReference type="NCBI Taxonomy" id="27835"/>
    <lineage>
        <taxon>Eukaryota</taxon>
        <taxon>Metazoa</taxon>
        <taxon>Ecdysozoa</taxon>
        <taxon>Nematoda</taxon>
        <taxon>Chromadorea</taxon>
        <taxon>Rhabditida</taxon>
        <taxon>Rhabditina</taxon>
        <taxon>Rhabditomorpha</taxon>
        <taxon>Strongyloidea</taxon>
        <taxon>Heligmosomidae</taxon>
        <taxon>Nippostrongylus</taxon>
    </lineage>
</organism>
<proteinExistence type="predicted"/>
<keyword evidence="2" id="KW-1185">Reference proteome</keyword>
<dbReference type="SUPFAM" id="SSF54427">
    <property type="entry name" value="NTF2-like"/>
    <property type="match status" value="1"/>
</dbReference>
<dbReference type="WBParaSite" id="NBR_0001600901-mRNA-1">
    <property type="protein sequence ID" value="NBR_0001600901-mRNA-1"/>
    <property type="gene ID" value="NBR_0001600901"/>
</dbReference>
<dbReference type="InterPro" id="IPR032710">
    <property type="entry name" value="NTF2-like_dom_sf"/>
</dbReference>